<dbReference type="PROSITE" id="PS50828">
    <property type="entry name" value="SMR"/>
    <property type="match status" value="1"/>
</dbReference>
<feature type="region of interest" description="Disordered" evidence="1">
    <location>
        <begin position="201"/>
        <end position="243"/>
    </location>
</feature>
<dbReference type="InterPro" id="IPR036063">
    <property type="entry name" value="Smr_dom_sf"/>
</dbReference>
<feature type="compositionally biased region" description="Basic and acidic residues" evidence="1">
    <location>
        <begin position="423"/>
        <end position="432"/>
    </location>
</feature>
<dbReference type="SUPFAM" id="SSF160443">
    <property type="entry name" value="SMR domain-like"/>
    <property type="match status" value="1"/>
</dbReference>
<dbReference type="Proteomes" id="UP000762676">
    <property type="component" value="Unassembled WGS sequence"/>
</dbReference>
<name>A0AAV4GLA8_9GAST</name>
<dbReference type="SMART" id="SM00463">
    <property type="entry name" value="SMR"/>
    <property type="match status" value="1"/>
</dbReference>
<accession>A0AAV4GLA8</accession>
<comment type="caution">
    <text evidence="3">The sequence shown here is derived from an EMBL/GenBank/DDBJ whole genome shotgun (WGS) entry which is preliminary data.</text>
</comment>
<sequence length="442" mass="50336">MEIFIILLTIIIIIVIYFCKRNTNTYVDVNTTEDPSSHRPVNCNNSRKPILITYNRSPRIYPPRLQRDLTTTYCDDLVDPVRSSSRPSQSSSQKLTSTPIAPIGPYDTPALRLRSHVSPPNRSYDVSEIPSIGTMITRQDQRGTTSRSSFEKNASSTCSNEPTVTTPQQTRSIPIAETHSTGPITRLAPVRLDRCTALGSSSATIRPRSPRSSYGHCSDSTTIPADKLPRPPQNENKTNRDAATPIVVMHPPQAHPHRQSYTYDYGWDYHINDTRHPRHEDGDLFAESEKSAEDEDELNSDTDESEVNEEGSVEAYVFEDEEEIEPATLDLRGLFVREAVAAVQVFLLEQDKIYIESEFKESHRFVYIVTGWGKLSPGRVPKLKPAVEELLNSTMYKLKYQYEWTNNGEMEVDLIGRKTEADLRKRSEERMKQRQKNQQSKR</sequence>
<dbReference type="PANTHER" id="PTHR47417">
    <property type="entry name" value="SMR DOMAIN-CONTAINING PROTEIN YPL199C"/>
    <property type="match status" value="1"/>
</dbReference>
<dbReference type="Gene3D" id="3.30.1370.110">
    <property type="match status" value="1"/>
</dbReference>
<dbReference type="InterPro" id="IPR002625">
    <property type="entry name" value="Smr_dom"/>
</dbReference>
<gene>
    <name evidence="3" type="ORF">ElyMa_004201500</name>
</gene>
<feature type="compositionally biased region" description="Low complexity" evidence="1">
    <location>
        <begin position="82"/>
        <end position="99"/>
    </location>
</feature>
<feature type="compositionally biased region" description="Acidic residues" evidence="1">
    <location>
        <begin position="292"/>
        <end position="310"/>
    </location>
</feature>
<feature type="domain" description="Smr" evidence="2">
    <location>
        <begin position="329"/>
        <end position="415"/>
    </location>
</feature>
<feature type="compositionally biased region" description="Basic and acidic residues" evidence="1">
    <location>
        <begin position="278"/>
        <end position="291"/>
    </location>
</feature>
<dbReference type="EMBL" id="BMAT01008502">
    <property type="protein sequence ID" value="GFR86562.1"/>
    <property type="molecule type" value="Genomic_DNA"/>
</dbReference>
<reference evidence="3 4" key="1">
    <citation type="journal article" date="2021" name="Elife">
        <title>Chloroplast acquisition without the gene transfer in kleptoplastic sea slugs, Plakobranchus ocellatus.</title>
        <authorList>
            <person name="Maeda T."/>
            <person name="Takahashi S."/>
            <person name="Yoshida T."/>
            <person name="Shimamura S."/>
            <person name="Takaki Y."/>
            <person name="Nagai Y."/>
            <person name="Toyoda A."/>
            <person name="Suzuki Y."/>
            <person name="Arimoto A."/>
            <person name="Ishii H."/>
            <person name="Satoh N."/>
            <person name="Nishiyama T."/>
            <person name="Hasebe M."/>
            <person name="Maruyama T."/>
            <person name="Minagawa J."/>
            <person name="Obokata J."/>
            <person name="Shigenobu S."/>
        </authorList>
    </citation>
    <scope>NUCLEOTIDE SEQUENCE [LARGE SCALE GENOMIC DNA]</scope>
</reference>
<keyword evidence="4" id="KW-1185">Reference proteome</keyword>
<feature type="compositionally biased region" description="Polar residues" evidence="1">
    <location>
        <begin position="134"/>
        <end position="169"/>
    </location>
</feature>
<feature type="compositionally biased region" description="Basic residues" evidence="1">
    <location>
        <begin position="433"/>
        <end position="442"/>
    </location>
</feature>
<evidence type="ECO:0000313" key="3">
    <source>
        <dbReference type="EMBL" id="GFR86562.1"/>
    </source>
</evidence>
<feature type="region of interest" description="Disordered" evidence="1">
    <location>
        <begin position="278"/>
        <end position="310"/>
    </location>
</feature>
<dbReference type="Pfam" id="PF01713">
    <property type="entry name" value="Smr"/>
    <property type="match status" value="1"/>
</dbReference>
<evidence type="ECO:0000313" key="4">
    <source>
        <dbReference type="Proteomes" id="UP000762676"/>
    </source>
</evidence>
<protein>
    <submittedName>
        <fullName evidence="3">Cytoplasmic protein</fullName>
    </submittedName>
</protein>
<organism evidence="3 4">
    <name type="scientific">Elysia marginata</name>
    <dbReference type="NCBI Taxonomy" id="1093978"/>
    <lineage>
        <taxon>Eukaryota</taxon>
        <taxon>Metazoa</taxon>
        <taxon>Spiralia</taxon>
        <taxon>Lophotrochozoa</taxon>
        <taxon>Mollusca</taxon>
        <taxon>Gastropoda</taxon>
        <taxon>Heterobranchia</taxon>
        <taxon>Euthyneura</taxon>
        <taxon>Panpulmonata</taxon>
        <taxon>Sacoglossa</taxon>
        <taxon>Placobranchoidea</taxon>
        <taxon>Plakobranchidae</taxon>
        <taxon>Elysia</taxon>
    </lineage>
</organism>
<evidence type="ECO:0000256" key="1">
    <source>
        <dbReference type="SAM" id="MobiDB-lite"/>
    </source>
</evidence>
<feature type="region of interest" description="Disordered" evidence="1">
    <location>
        <begin position="423"/>
        <end position="442"/>
    </location>
</feature>
<dbReference type="InterPro" id="IPR053020">
    <property type="entry name" value="Smr_domain_protein"/>
</dbReference>
<dbReference type="PANTHER" id="PTHR47417:SF1">
    <property type="entry name" value="SMR DOMAIN-CONTAINING PROTEIN YPL199C"/>
    <property type="match status" value="1"/>
</dbReference>
<proteinExistence type="predicted"/>
<evidence type="ECO:0000259" key="2">
    <source>
        <dbReference type="PROSITE" id="PS50828"/>
    </source>
</evidence>
<dbReference type="AlphaFoldDB" id="A0AAV4GLA8"/>
<feature type="region of interest" description="Disordered" evidence="1">
    <location>
        <begin position="78"/>
        <end position="169"/>
    </location>
</feature>